<keyword evidence="3" id="KW-1185">Reference proteome</keyword>
<evidence type="ECO:0000313" key="3">
    <source>
        <dbReference type="Proteomes" id="UP000233837"/>
    </source>
</evidence>
<proteinExistence type="predicted"/>
<evidence type="ECO:0000256" key="1">
    <source>
        <dbReference type="SAM" id="MobiDB-lite"/>
    </source>
</evidence>
<feature type="region of interest" description="Disordered" evidence="1">
    <location>
        <begin position="1"/>
        <end position="30"/>
    </location>
</feature>
<sequence length="49" mass="5387">MERVGRGVGGPFVHADKVSGHNPRPPREHSIPRLCALEEAYERVGSYGD</sequence>
<reference evidence="2 3" key="1">
    <citation type="journal article" date="2016" name="Sci. Rep.">
        <title>The Dendrobium catenatum Lindl. genome sequence provides insights into polysaccharide synthase, floral development and adaptive evolution.</title>
        <authorList>
            <person name="Zhang G.Q."/>
            <person name="Xu Q."/>
            <person name="Bian C."/>
            <person name="Tsai W.C."/>
            <person name="Yeh C.M."/>
            <person name="Liu K.W."/>
            <person name="Yoshida K."/>
            <person name="Zhang L.S."/>
            <person name="Chang S.B."/>
            <person name="Chen F."/>
            <person name="Shi Y."/>
            <person name="Su Y.Y."/>
            <person name="Zhang Y.Q."/>
            <person name="Chen L.J."/>
            <person name="Yin Y."/>
            <person name="Lin M."/>
            <person name="Huang H."/>
            <person name="Deng H."/>
            <person name="Wang Z.W."/>
            <person name="Zhu S.L."/>
            <person name="Zhao X."/>
            <person name="Deng C."/>
            <person name="Niu S.C."/>
            <person name="Huang J."/>
            <person name="Wang M."/>
            <person name="Liu G.H."/>
            <person name="Yang H.J."/>
            <person name="Xiao X.J."/>
            <person name="Hsiao Y.Y."/>
            <person name="Wu W.L."/>
            <person name="Chen Y.Y."/>
            <person name="Mitsuda N."/>
            <person name="Ohme-Takagi M."/>
            <person name="Luo Y.B."/>
            <person name="Van de Peer Y."/>
            <person name="Liu Z.J."/>
        </authorList>
    </citation>
    <scope>NUCLEOTIDE SEQUENCE [LARGE SCALE GENOMIC DNA]</scope>
    <source>
        <tissue evidence="2">The whole plant</tissue>
    </source>
</reference>
<protein>
    <submittedName>
        <fullName evidence="2">Uncharacterized protein</fullName>
    </submittedName>
</protein>
<feature type="compositionally biased region" description="Gly residues" evidence="1">
    <location>
        <begin position="1"/>
        <end position="10"/>
    </location>
</feature>
<dbReference type="AlphaFoldDB" id="A0A2I0VB34"/>
<evidence type="ECO:0000313" key="2">
    <source>
        <dbReference type="EMBL" id="PKU60625.1"/>
    </source>
</evidence>
<accession>A0A2I0VB34</accession>
<feature type="compositionally biased region" description="Basic and acidic residues" evidence="1">
    <location>
        <begin position="14"/>
        <end position="30"/>
    </location>
</feature>
<organism evidence="2 3">
    <name type="scientific">Dendrobium catenatum</name>
    <dbReference type="NCBI Taxonomy" id="906689"/>
    <lineage>
        <taxon>Eukaryota</taxon>
        <taxon>Viridiplantae</taxon>
        <taxon>Streptophyta</taxon>
        <taxon>Embryophyta</taxon>
        <taxon>Tracheophyta</taxon>
        <taxon>Spermatophyta</taxon>
        <taxon>Magnoliopsida</taxon>
        <taxon>Liliopsida</taxon>
        <taxon>Asparagales</taxon>
        <taxon>Orchidaceae</taxon>
        <taxon>Epidendroideae</taxon>
        <taxon>Malaxideae</taxon>
        <taxon>Dendrobiinae</taxon>
        <taxon>Dendrobium</taxon>
    </lineage>
</organism>
<name>A0A2I0VB34_9ASPA</name>
<dbReference type="Proteomes" id="UP000233837">
    <property type="component" value="Unassembled WGS sequence"/>
</dbReference>
<dbReference type="EMBL" id="KZ503907">
    <property type="protein sequence ID" value="PKU60625.1"/>
    <property type="molecule type" value="Genomic_DNA"/>
</dbReference>
<gene>
    <name evidence="2" type="ORF">MA16_Dca027780</name>
</gene>
<reference evidence="2 3" key="2">
    <citation type="journal article" date="2017" name="Nature">
        <title>The Apostasia genome and the evolution of orchids.</title>
        <authorList>
            <person name="Zhang G.Q."/>
            <person name="Liu K.W."/>
            <person name="Li Z."/>
            <person name="Lohaus R."/>
            <person name="Hsiao Y.Y."/>
            <person name="Niu S.C."/>
            <person name="Wang J.Y."/>
            <person name="Lin Y.C."/>
            <person name="Xu Q."/>
            <person name="Chen L.J."/>
            <person name="Yoshida K."/>
            <person name="Fujiwara S."/>
            <person name="Wang Z.W."/>
            <person name="Zhang Y.Q."/>
            <person name="Mitsuda N."/>
            <person name="Wang M."/>
            <person name="Liu G.H."/>
            <person name="Pecoraro L."/>
            <person name="Huang H.X."/>
            <person name="Xiao X.J."/>
            <person name="Lin M."/>
            <person name="Wu X.Y."/>
            <person name="Wu W.L."/>
            <person name="Chen Y.Y."/>
            <person name="Chang S.B."/>
            <person name="Sakamoto S."/>
            <person name="Ohme-Takagi M."/>
            <person name="Yagi M."/>
            <person name="Zeng S.J."/>
            <person name="Shen C.Y."/>
            <person name="Yeh C.M."/>
            <person name="Luo Y.B."/>
            <person name="Tsai W.C."/>
            <person name="Van de Peer Y."/>
            <person name="Liu Z.J."/>
        </authorList>
    </citation>
    <scope>NUCLEOTIDE SEQUENCE [LARGE SCALE GENOMIC DNA]</scope>
    <source>
        <tissue evidence="2">The whole plant</tissue>
    </source>
</reference>